<dbReference type="PRINTS" id="PR00969">
    <property type="entry name" value="CHAPERONPILI"/>
</dbReference>
<dbReference type="InterPro" id="IPR001829">
    <property type="entry name" value="Pili_assmbl_chaperone_bac"/>
</dbReference>
<evidence type="ECO:0000313" key="9">
    <source>
        <dbReference type="Proteomes" id="UP000179588"/>
    </source>
</evidence>
<dbReference type="NCBIfam" id="NF007392">
    <property type="entry name" value="PRK09918.1"/>
    <property type="match status" value="1"/>
</dbReference>
<feature type="domain" description="Pili assembly chaperone C-terminal" evidence="7">
    <location>
        <begin position="135"/>
        <end position="190"/>
    </location>
</feature>
<dbReference type="SUPFAM" id="SSF49354">
    <property type="entry name" value="PapD-like"/>
    <property type="match status" value="1"/>
</dbReference>
<dbReference type="GO" id="GO:0030288">
    <property type="term" value="C:outer membrane-bounded periplasmic space"/>
    <property type="evidence" value="ECO:0007669"/>
    <property type="project" value="InterPro"/>
</dbReference>
<dbReference type="AlphaFoldDB" id="A0A1S1HMG8"/>
<dbReference type="GO" id="GO:0071555">
    <property type="term" value="P:cell wall organization"/>
    <property type="evidence" value="ECO:0007669"/>
    <property type="project" value="InterPro"/>
</dbReference>
<evidence type="ECO:0000256" key="1">
    <source>
        <dbReference type="ARBA" id="ARBA00004418"/>
    </source>
</evidence>
<dbReference type="PANTHER" id="PTHR30251">
    <property type="entry name" value="PILUS ASSEMBLY CHAPERONE"/>
    <property type="match status" value="1"/>
</dbReference>
<comment type="similarity">
    <text evidence="2">Belongs to the periplasmic pilus chaperone family.</text>
</comment>
<dbReference type="InterPro" id="IPR016148">
    <property type="entry name" value="Pili_assmbl_chaperone_C"/>
</dbReference>
<dbReference type="InterPro" id="IPR013783">
    <property type="entry name" value="Ig-like_fold"/>
</dbReference>
<evidence type="ECO:0000256" key="5">
    <source>
        <dbReference type="ARBA" id="ARBA00023186"/>
    </source>
</evidence>
<evidence type="ECO:0000256" key="4">
    <source>
        <dbReference type="ARBA" id="ARBA00022764"/>
    </source>
</evidence>
<evidence type="ECO:0008006" key="10">
    <source>
        <dbReference type="Google" id="ProtNLM"/>
    </source>
</evidence>
<dbReference type="Gene3D" id="2.60.40.10">
    <property type="entry name" value="Immunoglobulins"/>
    <property type="match status" value="2"/>
</dbReference>
<protein>
    <recommendedName>
        <fullName evidence="10">Fimbrial chaperone protein</fullName>
    </recommendedName>
</protein>
<evidence type="ECO:0000313" key="8">
    <source>
        <dbReference type="EMBL" id="OHT23454.1"/>
    </source>
</evidence>
<keyword evidence="4" id="KW-0574">Periplasm</keyword>
<dbReference type="Pfam" id="PF02753">
    <property type="entry name" value="PapD_C"/>
    <property type="match status" value="1"/>
</dbReference>
<feature type="domain" description="Pili assembly chaperone N-terminal" evidence="6">
    <location>
        <begin position="2"/>
        <end position="114"/>
    </location>
</feature>
<evidence type="ECO:0000259" key="6">
    <source>
        <dbReference type="Pfam" id="PF00345"/>
    </source>
</evidence>
<dbReference type="InterPro" id="IPR016147">
    <property type="entry name" value="Pili_assmbl_chaperone_N"/>
</dbReference>
<comment type="subcellular location">
    <subcellularLocation>
        <location evidence="1">Periplasm</location>
    </subcellularLocation>
</comment>
<evidence type="ECO:0000256" key="3">
    <source>
        <dbReference type="ARBA" id="ARBA00022729"/>
    </source>
</evidence>
<evidence type="ECO:0000256" key="2">
    <source>
        <dbReference type="ARBA" id="ARBA00007399"/>
    </source>
</evidence>
<keyword evidence="5" id="KW-0143">Chaperone</keyword>
<reference evidence="8 9" key="1">
    <citation type="submission" date="2016-03" db="EMBL/GenBank/DDBJ databases">
        <title>Genome sequence of Providencia stuartii strain, isolated from the salivary glands of larval Lucilia sericata.</title>
        <authorList>
            <person name="Yuan Y."/>
            <person name="Zhang Y."/>
            <person name="Fu S."/>
            <person name="Crippen T.L."/>
            <person name="Visi D."/>
            <person name="Benbow M.E."/>
            <person name="Allen M."/>
            <person name="Tomberlin J.K."/>
            <person name="Sze S.-H."/>
            <person name="Tarone A.M."/>
        </authorList>
    </citation>
    <scope>NUCLEOTIDE SEQUENCE [LARGE SCALE GENOMIC DNA]</scope>
    <source>
        <strain evidence="8 9">Crippen</strain>
    </source>
</reference>
<dbReference type="InterPro" id="IPR036316">
    <property type="entry name" value="Pili_assmbl_chap_C_dom_sf"/>
</dbReference>
<dbReference type="Pfam" id="PF00345">
    <property type="entry name" value="PapD_N"/>
    <property type="match status" value="1"/>
</dbReference>
<organism evidence="8 9">
    <name type="scientific">Providencia stuartii</name>
    <dbReference type="NCBI Taxonomy" id="588"/>
    <lineage>
        <taxon>Bacteria</taxon>
        <taxon>Pseudomonadati</taxon>
        <taxon>Pseudomonadota</taxon>
        <taxon>Gammaproteobacteria</taxon>
        <taxon>Enterobacterales</taxon>
        <taxon>Morganellaceae</taxon>
        <taxon>Providencia</taxon>
    </lineage>
</organism>
<name>A0A1S1HMG8_PROST</name>
<keyword evidence="3" id="KW-0732">Signal</keyword>
<dbReference type="SUPFAM" id="SSF49584">
    <property type="entry name" value="Periplasmic chaperone C-domain"/>
    <property type="match status" value="1"/>
</dbReference>
<gene>
    <name evidence="8" type="ORF">A3Q29_05825</name>
</gene>
<dbReference type="Proteomes" id="UP000179588">
    <property type="component" value="Unassembled WGS sequence"/>
</dbReference>
<dbReference type="InterPro" id="IPR008962">
    <property type="entry name" value="PapD-like_sf"/>
</dbReference>
<dbReference type="InterPro" id="IPR050643">
    <property type="entry name" value="Periplasmic_pilus_chap"/>
</dbReference>
<keyword evidence="9" id="KW-1185">Reference proteome</keyword>
<accession>A0A1S1HMG8</accession>
<proteinExistence type="inferred from homology"/>
<evidence type="ECO:0000259" key="7">
    <source>
        <dbReference type="Pfam" id="PF02753"/>
    </source>
</evidence>
<comment type="caution">
    <text evidence="8">The sequence shown here is derived from an EMBL/GenBank/DDBJ whole genome shotgun (WGS) entry which is preliminary data.</text>
</comment>
<sequence length="210" mass="23693">MVPQSSIVIIEEEDGEGNIDIKNTDKYPSLLITRIENIEEDPEELITVYPPVARVEGNDTQTVRFLITTKEPLKVERLKRATFEGVPPKNSDLGKEINVTFKQNLPVIIRPAGLARNLTPWKELNWKIENNQLIVNNPSPYIVRFISPNVTLIPGGQTYTLPKSYILPHSSFSLTSNNKVENVKGKNVRIYPATTWGFATGKYFDALVTE</sequence>
<dbReference type="EMBL" id="LVIE01000179">
    <property type="protein sequence ID" value="OHT23454.1"/>
    <property type="molecule type" value="Genomic_DNA"/>
</dbReference>
<dbReference type="PANTHER" id="PTHR30251:SF3">
    <property type="entry name" value="FIMBRIAL CHAPARONE PROTEIN"/>
    <property type="match status" value="1"/>
</dbReference>